<comment type="function">
    <text evidence="6">The RuvA-RuvB-RuvC complex processes Holliday junction (HJ) DNA during genetic recombination and DNA repair, while the RuvA-RuvB complex plays an important role in the rescue of blocked DNA replication forks via replication fork reversal (RFR). RuvA specifically binds to HJ cruciform DNA, conferring on it an open structure. The RuvB hexamer acts as an ATP-dependent pump, pulling dsDNA into and through the RuvAB complex. HJ branch migration allows RuvC to scan DNA until it finds its consensus sequence, where it cleaves and resolves the cruciform DNA.</text>
</comment>
<dbReference type="GO" id="GO:0006281">
    <property type="term" value="P:DNA repair"/>
    <property type="evidence" value="ECO:0007669"/>
    <property type="project" value="UniProtKB-UniRule"/>
</dbReference>
<evidence type="ECO:0000256" key="4">
    <source>
        <dbReference type="ARBA" id="ARBA00023172"/>
    </source>
</evidence>
<keyword evidence="8" id="KW-0378">Hydrolase</keyword>
<dbReference type="SMART" id="SM00278">
    <property type="entry name" value="HhH1"/>
    <property type="match status" value="2"/>
</dbReference>
<dbReference type="Gene3D" id="2.40.50.140">
    <property type="entry name" value="Nucleic acid-binding proteins"/>
    <property type="match status" value="1"/>
</dbReference>
<dbReference type="Pfam" id="PF07499">
    <property type="entry name" value="RuvA_C"/>
    <property type="match status" value="1"/>
</dbReference>
<feature type="domain" description="Helix-hairpin-helix DNA-binding motif class 1" evidence="7">
    <location>
        <begin position="73"/>
        <end position="92"/>
    </location>
</feature>
<evidence type="ECO:0000256" key="2">
    <source>
        <dbReference type="ARBA" id="ARBA00022763"/>
    </source>
</evidence>
<keyword evidence="5 6" id="KW-0234">DNA repair</keyword>
<dbReference type="GO" id="GO:0005524">
    <property type="term" value="F:ATP binding"/>
    <property type="evidence" value="ECO:0007669"/>
    <property type="project" value="InterPro"/>
</dbReference>
<dbReference type="GO" id="GO:0048476">
    <property type="term" value="C:Holliday junction resolvase complex"/>
    <property type="evidence" value="ECO:0007669"/>
    <property type="project" value="UniProtKB-UniRule"/>
</dbReference>
<evidence type="ECO:0000256" key="5">
    <source>
        <dbReference type="ARBA" id="ARBA00023204"/>
    </source>
</evidence>
<comment type="caution">
    <text evidence="8">The sequence shown here is derived from an EMBL/GenBank/DDBJ whole genome shotgun (WGS) entry which is preliminary data.</text>
</comment>
<feature type="region of interest" description="Domain I" evidence="6">
    <location>
        <begin position="1"/>
        <end position="64"/>
    </location>
</feature>
<keyword evidence="2 6" id="KW-0227">DNA damage</keyword>
<dbReference type="InterPro" id="IPR036267">
    <property type="entry name" value="RuvA_C_sf"/>
</dbReference>
<dbReference type="InterPro" id="IPR010994">
    <property type="entry name" value="RuvA_2-like"/>
</dbReference>
<dbReference type="STRING" id="1802559.A2372_00440"/>
<dbReference type="InterPro" id="IPR003583">
    <property type="entry name" value="Hlx-hairpin-Hlx_DNA-bd_motif"/>
</dbReference>
<dbReference type="SUPFAM" id="SSF46929">
    <property type="entry name" value="DNA helicase RuvA subunit, C-terminal domain"/>
    <property type="match status" value="1"/>
</dbReference>
<feature type="domain" description="Helix-hairpin-helix DNA-binding motif class 1" evidence="7">
    <location>
        <begin position="108"/>
        <end position="127"/>
    </location>
</feature>
<dbReference type="SUPFAM" id="SSF47781">
    <property type="entry name" value="RuvA domain 2-like"/>
    <property type="match status" value="1"/>
</dbReference>
<keyword evidence="1 6" id="KW-0963">Cytoplasm</keyword>
<keyword evidence="8" id="KW-0067">ATP-binding</keyword>
<dbReference type="GO" id="GO:0006310">
    <property type="term" value="P:DNA recombination"/>
    <property type="evidence" value="ECO:0007669"/>
    <property type="project" value="UniProtKB-UniRule"/>
</dbReference>
<dbReference type="NCBIfam" id="TIGR00084">
    <property type="entry name" value="ruvA"/>
    <property type="match status" value="1"/>
</dbReference>
<dbReference type="Gene3D" id="1.10.150.20">
    <property type="entry name" value="5' to 3' exonuclease, C-terminal subdomain"/>
    <property type="match status" value="1"/>
</dbReference>
<evidence type="ECO:0000256" key="6">
    <source>
        <dbReference type="HAMAP-Rule" id="MF_00031"/>
    </source>
</evidence>
<evidence type="ECO:0000313" key="8">
    <source>
        <dbReference type="EMBL" id="OGM92500.1"/>
    </source>
</evidence>
<comment type="subunit">
    <text evidence="6">Homotetramer. Forms an RuvA(8)-RuvB(12)-Holliday junction (HJ) complex. HJ DNA is sandwiched between 2 RuvA tetramers; dsDNA enters through RuvA and exits via RuvB. An RuvB hexamer assembles on each DNA strand where it exits the tetramer. Each RuvB hexamer is contacted by two RuvA subunits (via domain III) on 2 adjacent RuvB subunits; this complex drives branch migration. In the full resolvosome a probable DNA-RuvA(4)-RuvB(12)-RuvC(2) complex forms which resolves the HJ.</text>
</comment>
<keyword evidence="3 6" id="KW-0238">DNA-binding</keyword>
<dbReference type="CDD" id="cd14332">
    <property type="entry name" value="UBA_RuvA_C"/>
    <property type="match status" value="1"/>
</dbReference>
<dbReference type="GO" id="GO:0005737">
    <property type="term" value="C:cytoplasm"/>
    <property type="evidence" value="ECO:0007669"/>
    <property type="project" value="UniProtKB-SubCell"/>
</dbReference>
<proteinExistence type="inferred from homology"/>
<comment type="caution">
    <text evidence="6">Lacks conserved residue(s) required for the propagation of feature annotation.</text>
</comment>
<dbReference type="InterPro" id="IPR000085">
    <property type="entry name" value="RuvA"/>
</dbReference>
<evidence type="ECO:0000256" key="1">
    <source>
        <dbReference type="ARBA" id="ARBA00022490"/>
    </source>
</evidence>
<feature type="region of interest" description="Domain III" evidence="6">
    <location>
        <begin position="148"/>
        <end position="194"/>
    </location>
</feature>
<dbReference type="InterPro" id="IPR013849">
    <property type="entry name" value="DNA_helicase_Holl-junc_RuvA_I"/>
</dbReference>
<comment type="subcellular location">
    <subcellularLocation>
        <location evidence="6">Cytoplasm</location>
    </subcellularLocation>
</comment>
<evidence type="ECO:0000256" key="3">
    <source>
        <dbReference type="ARBA" id="ARBA00023125"/>
    </source>
</evidence>
<dbReference type="Pfam" id="PF01330">
    <property type="entry name" value="RuvA_N"/>
    <property type="match status" value="1"/>
</dbReference>
<evidence type="ECO:0000313" key="9">
    <source>
        <dbReference type="Proteomes" id="UP000176422"/>
    </source>
</evidence>
<dbReference type="GO" id="GO:0009378">
    <property type="term" value="F:four-way junction helicase activity"/>
    <property type="evidence" value="ECO:0007669"/>
    <property type="project" value="InterPro"/>
</dbReference>
<name>A0A1F8DV62_9BACT</name>
<accession>A0A1F8DV62</accession>
<organism evidence="8 9">
    <name type="scientific">Candidatus Wolfebacteria bacterium RIFOXYB1_FULL_54_12</name>
    <dbReference type="NCBI Taxonomy" id="1802559"/>
    <lineage>
        <taxon>Bacteria</taxon>
        <taxon>Candidatus Wolfeibacteriota</taxon>
    </lineage>
</organism>
<dbReference type="GO" id="GO:0009379">
    <property type="term" value="C:Holliday junction helicase complex"/>
    <property type="evidence" value="ECO:0007669"/>
    <property type="project" value="InterPro"/>
</dbReference>
<dbReference type="EMBL" id="MGIT01000006">
    <property type="protein sequence ID" value="OGM92500.1"/>
    <property type="molecule type" value="Genomic_DNA"/>
</dbReference>
<dbReference type="AlphaFoldDB" id="A0A1F8DV62"/>
<dbReference type="InterPro" id="IPR012340">
    <property type="entry name" value="NA-bd_OB-fold"/>
</dbReference>
<dbReference type="InterPro" id="IPR011114">
    <property type="entry name" value="RuvA_C"/>
</dbReference>
<evidence type="ECO:0000259" key="7">
    <source>
        <dbReference type="SMART" id="SM00278"/>
    </source>
</evidence>
<comment type="similarity">
    <text evidence="6">Belongs to the RuvA family.</text>
</comment>
<dbReference type="Proteomes" id="UP000176422">
    <property type="component" value="Unassembled WGS sequence"/>
</dbReference>
<dbReference type="GO" id="GO:0000400">
    <property type="term" value="F:four-way junction DNA binding"/>
    <property type="evidence" value="ECO:0007669"/>
    <property type="project" value="UniProtKB-UniRule"/>
</dbReference>
<comment type="domain">
    <text evidence="6">Has three domains with a flexible linker between the domains II and III and assumes an 'L' shape. Domain III is highly mobile and contacts RuvB.</text>
</comment>
<dbReference type="Pfam" id="PF14520">
    <property type="entry name" value="HHH_5"/>
    <property type="match status" value="1"/>
</dbReference>
<keyword evidence="8" id="KW-0347">Helicase</keyword>
<protein>
    <recommendedName>
        <fullName evidence="6">Holliday junction branch migration complex subunit RuvA</fullName>
    </recommendedName>
</protein>
<dbReference type="SUPFAM" id="SSF50249">
    <property type="entry name" value="Nucleic acid-binding proteins"/>
    <property type="match status" value="1"/>
</dbReference>
<reference evidence="8 9" key="1">
    <citation type="journal article" date="2016" name="Nat. Commun.">
        <title>Thousands of microbial genomes shed light on interconnected biogeochemical processes in an aquifer system.</title>
        <authorList>
            <person name="Anantharaman K."/>
            <person name="Brown C.T."/>
            <person name="Hug L.A."/>
            <person name="Sharon I."/>
            <person name="Castelle C.J."/>
            <person name="Probst A.J."/>
            <person name="Thomas B.C."/>
            <person name="Singh A."/>
            <person name="Wilkins M.J."/>
            <person name="Karaoz U."/>
            <person name="Brodie E.L."/>
            <person name="Williams K.H."/>
            <person name="Hubbard S.S."/>
            <person name="Banfield J.F."/>
        </authorList>
    </citation>
    <scope>NUCLEOTIDE SEQUENCE [LARGE SCALE GENOMIC DNA]</scope>
</reference>
<gene>
    <name evidence="6" type="primary">ruvA</name>
    <name evidence="8" type="ORF">A2372_00440</name>
</gene>
<keyword evidence="8" id="KW-0547">Nucleotide-binding</keyword>
<dbReference type="HAMAP" id="MF_00031">
    <property type="entry name" value="DNA_HJ_migration_RuvA"/>
    <property type="match status" value="1"/>
</dbReference>
<keyword evidence="4 6" id="KW-0233">DNA recombination</keyword>
<sequence>MIYSLSGTIVAKKETWAVIEANGIGFRVSLAGRDSATLPLVGATARVFCITAVKKDGIELYGFTEERDLEMCELLMTIGGVGPKTAQGIVGTVGTDTLVAAIEQKKSAALAEFPGIGKKKADRIVLELHDKIKKMDVGESVEFHEGDKDIKAALKHLGYRQRDIDEALKAMSSETRGTEDRLKAALKLISGHKQ</sequence>